<dbReference type="AlphaFoldDB" id="A0A6C0DV86"/>
<keyword evidence="2" id="KW-1133">Transmembrane helix</keyword>
<protein>
    <submittedName>
        <fullName evidence="3">Uncharacterized protein</fullName>
    </submittedName>
</protein>
<organism evidence="3">
    <name type="scientific">viral metagenome</name>
    <dbReference type="NCBI Taxonomy" id="1070528"/>
    <lineage>
        <taxon>unclassified sequences</taxon>
        <taxon>metagenomes</taxon>
        <taxon>organismal metagenomes</taxon>
    </lineage>
</organism>
<feature type="transmembrane region" description="Helical" evidence="2">
    <location>
        <begin position="150"/>
        <end position="173"/>
    </location>
</feature>
<evidence type="ECO:0000256" key="2">
    <source>
        <dbReference type="SAM" id="Phobius"/>
    </source>
</evidence>
<keyword evidence="2" id="KW-0812">Transmembrane</keyword>
<sequence length="219" mass="24686">MKWIEERAKFQKRFDDLSQENVQGLITELNKATGNFIARGGISQDPNNNPDYDTIVKLTQRAESIKQRYAALNDDILKYLTTEAKDNDLAGLLKENGELQKQISRLEKIQDEMKIDVTSAVARDELLRSRNTDVTRHQLFILDRPVRRGLIPYLWVLAVLFIGVGLVIFRMTMPTIIFEGGTGFSLLSIFESKGVIISLLVSALIVILFLSLKIGGVFG</sequence>
<evidence type="ECO:0000313" key="3">
    <source>
        <dbReference type="EMBL" id="QHT20382.1"/>
    </source>
</evidence>
<name>A0A6C0DV86_9ZZZZ</name>
<accession>A0A6C0DV86</accession>
<dbReference type="EMBL" id="MN739677">
    <property type="protein sequence ID" value="QHT20382.1"/>
    <property type="molecule type" value="Genomic_DNA"/>
</dbReference>
<evidence type="ECO:0000256" key="1">
    <source>
        <dbReference type="SAM" id="Coils"/>
    </source>
</evidence>
<reference evidence="3" key="1">
    <citation type="journal article" date="2020" name="Nature">
        <title>Giant virus diversity and host interactions through global metagenomics.</title>
        <authorList>
            <person name="Schulz F."/>
            <person name="Roux S."/>
            <person name="Paez-Espino D."/>
            <person name="Jungbluth S."/>
            <person name="Walsh D.A."/>
            <person name="Denef V.J."/>
            <person name="McMahon K.D."/>
            <person name="Konstantinidis K.T."/>
            <person name="Eloe-Fadrosh E.A."/>
            <person name="Kyrpides N.C."/>
            <person name="Woyke T."/>
        </authorList>
    </citation>
    <scope>NUCLEOTIDE SEQUENCE</scope>
    <source>
        <strain evidence="3">GVMAG-M-3300023174-60</strain>
    </source>
</reference>
<proteinExistence type="predicted"/>
<keyword evidence="1" id="KW-0175">Coiled coil</keyword>
<feature type="transmembrane region" description="Helical" evidence="2">
    <location>
        <begin position="193"/>
        <end position="212"/>
    </location>
</feature>
<keyword evidence="2" id="KW-0472">Membrane</keyword>
<feature type="coiled-coil region" evidence="1">
    <location>
        <begin position="55"/>
        <end position="116"/>
    </location>
</feature>